<feature type="domain" description="FAD-binding PCMH-type" evidence="6">
    <location>
        <begin position="35"/>
        <end position="206"/>
    </location>
</feature>
<dbReference type="Pfam" id="PF08031">
    <property type="entry name" value="BBE"/>
    <property type="match status" value="1"/>
</dbReference>
<dbReference type="Gene3D" id="3.30.465.10">
    <property type="match status" value="1"/>
</dbReference>
<comment type="similarity">
    <text evidence="2">Belongs to the oxygen-dependent FAD-linked oxidoreductase family.</text>
</comment>
<dbReference type="SUPFAM" id="SSF55103">
    <property type="entry name" value="FAD-linked oxidases, C-terminal domain"/>
    <property type="match status" value="1"/>
</dbReference>
<sequence>MVMNSALDILRRDFGGDIIEPGAAEYESASRSVLASGSPAYVLRPGSVDDVQAGVRFAAGAGLVLSVRGGGHAFPGFGTNDGGVVIDLSGLASVEIVDKDRHRVRIGGGANWGQVAAALAPHGLAISSGDTRSVGVGGLTLTGGIGWKVRKYGLALDNVVGAEVVTASGEVVRASAERNPELFWALRGGGGNFGVVTAFDFVAHPTTDVFYGRITFPASQAAGVLQGWASYLRTAPEELTSIANLANPFAGGPHAPVEIHVAFDGDDPELAARALDPIRRLGTVLDDDVALRPYADTLVDGMTPPPGIQLVARSGFVDEESVPDVLRILAEVGAAERSPIISVRSVGGAVSRVPGDATAYAHRRAELMFVTTTAGPKPVVEAARPALEAIWDRLTPHVSGAYANFLAGTAEEDVAAIYPAPTYERLAAVKRRYDPGNLFARNHNVQPGTTLS</sequence>
<keyword evidence="3" id="KW-0285">Flavoprotein</keyword>
<dbReference type="InterPro" id="IPR036318">
    <property type="entry name" value="FAD-bd_PCMH-like_sf"/>
</dbReference>
<dbReference type="InterPro" id="IPR016167">
    <property type="entry name" value="FAD-bd_PCMH_sub1"/>
</dbReference>
<gene>
    <name evidence="7" type="ORF">Pa4123_58260</name>
</gene>
<keyword evidence="8" id="KW-1185">Reference proteome</keyword>
<dbReference type="Gene3D" id="3.40.462.20">
    <property type="match status" value="1"/>
</dbReference>
<dbReference type="EMBL" id="BSDI01000033">
    <property type="protein sequence ID" value="GLI00550.1"/>
    <property type="molecule type" value="Genomic_DNA"/>
</dbReference>
<dbReference type="PROSITE" id="PS00862">
    <property type="entry name" value="OX2_COVAL_FAD"/>
    <property type="match status" value="1"/>
</dbReference>
<comment type="caution">
    <text evidence="7">The sequence shown here is derived from an EMBL/GenBank/DDBJ whole genome shotgun (WGS) entry which is preliminary data.</text>
</comment>
<evidence type="ECO:0000256" key="5">
    <source>
        <dbReference type="ARBA" id="ARBA00023002"/>
    </source>
</evidence>
<evidence type="ECO:0000259" key="6">
    <source>
        <dbReference type="PROSITE" id="PS51387"/>
    </source>
</evidence>
<evidence type="ECO:0000313" key="7">
    <source>
        <dbReference type="EMBL" id="GLI00550.1"/>
    </source>
</evidence>
<dbReference type="PANTHER" id="PTHR42973">
    <property type="entry name" value="BINDING OXIDOREDUCTASE, PUTATIVE (AFU_ORTHOLOGUE AFUA_1G17690)-RELATED"/>
    <property type="match status" value="1"/>
</dbReference>
<accession>A0ABQ5R2A1</accession>
<organism evidence="7 8">
    <name type="scientific">Phytohabitans aurantiacus</name>
    <dbReference type="NCBI Taxonomy" id="3016789"/>
    <lineage>
        <taxon>Bacteria</taxon>
        <taxon>Bacillati</taxon>
        <taxon>Actinomycetota</taxon>
        <taxon>Actinomycetes</taxon>
        <taxon>Micromonosporales</taxon>
        <taxon>Micromonosporaceae</taxon>
    </lineage>
</organism>
<evidence type="ECO:0000256" key="4">
    <source>
        <dbReference type="ARBA" id="ARBA00022827"/>
    </source>
</evidence>
<dbReference type="PROSITE" id="PS51387">
    <property type="entry name" value="FAD_PCMH"/>
    <property type="match status" value="1"/>
</dbReference>
<dbReference type="InterPro" id="IPR016164">
    <property type="entry name" value="FAD-linked_Oxase-like_C"/>
</dbReference>
<keyword evidence="4" id="KW-0274">FAD</keyword>
<dbReference type="InterPro" id="IPR016169">
    <property type="entry name" value="FAD-bd_PCMH_sub2"/>
</dbReference>
<dbReference type="InterPro" id="IPR050416">
    <property type="entry name" value="FAD-linked_Oxidoreductase"/>
</dbReference>
<dbReference type="InterPro" id="IPR006093">
    <property type="entry name" value="Oxy_OxRdtase_FAD_BS"/>
</dbReference>
<dbReference type="Pfam" id="PF01565">
    <property type="entry name" value="FAD_binding_4"/>
    <property type="match status" value="1"/>
</dbReference>
<dbReference type="Proteomes" id="UP001144280">
    <property type="component" value="Unassembled WGS sequence"/>
</dbReference>
<dbReference type="PANTHER" id="PTHR42973:SF39">
    <property type="entry name" value="FAD-BINDING PCMH-TYPE DOMAIN-CONTAINING PROTEIN"/>
    <property type="match status" value="1"/>
</dbReference>
<keyword evidence="5" id="KW-0560">Oxidoreductase</keyword>
<dbReference type="InterPro" id="IPR006094">
    <property type="entry name" value="Oxid_FAD_bind_N"/>
</dbReference>
<evidence type="ECO:0000256" key="3">
    <source>
        <dbReference type="ARBA" id="ARBA00022630"/>
    </source>
</evidence>
<dbReference type="InterPro" id="IPR016166">
    <property type="entry name" value="FAD-bd_PCMH"/>
</dbReference>
<evidence type="ECO:0000256" key="2">
    <source>
        <dbReference type="ARBA" id="ARBA00005466"/>
    </source>
</evidence>
<dbReference type="SUPFAM" id="SSF56176">
    <property type="entry name" value="FAD-binding/transporter-associated domain-like"/>
    <property type="match status" value="1"/>
</dbReference>
<reference evidence="7" key="1">
    <citation type="submission" date="2022-12" db="EMBL/GenBank/DDBJ databases">
        <title>New Phytohabitans aurantiacus sp. RD004123 nov., an actinomycete isolated from soil.</title>
        <authorList>
            <person name="Triningsih D.W."/>
            <person name="Harunari E."/>
            <person name="Igarashi Y."/>
        </authorList>
    </citation>
    <scope>NUCLEOTIDE SEQUENCE</scope>
    <source>
        <strain evidence="7">RD004123</strain>
    </source>
</reference>
<name>A0ABQ5R2A1_9ACTN</name>
<dbReference type="Gene3D" id="3.30.43.10">
    <property type="entry name" value="Uridine Diphospho-n-acetylenolpyruvylglucosamine Reductase, domain 2"/>
    <property type="match status" value="1"/>
</dbReference>
<evidence type="ECO:0000256" key="1">
    <source>
        <dbReference type="ARBA" id="ARBA00001974"/>
    </source>
</evidence>
<comment type="cofactor">
    <cofactor evidence="1">
        <name>FAD</name>
        <dbReference type="ChEBI" id="CHEBI:57692"/>
    </cofactor>
</comment>
<evidence type="ECO:0000313" key="8">
    <source>
        <dbReference type="Proteomes" id="UP001144280"/>
    </source>
</evidence>
<protein>
    <submittedName>
        <fullName evidence="7">FAD-linked oxidase</fullName>
    </submittedName>
</protein>
<proteinExistence type="inferred from homology"/>
<dbReference type="InterPro" id="IPR012951">
    <property type="entry name" value="BBE"/>
</dbReference>